<feature type="domain" description="Recombinase" evidence="3">
    <location>
        <begin position="154"/>
        <end position="296"/>
    </location>
</feature>
<dbReference type="PANTHER" id="PTHR30461">
    <property type="entry name" value="DNA-INVERTASE FROM LAMBDOID PROPHAGE"/>
    <property type="match status" value="1"/>
</dbReference>
<protein>
    <submittedName>
        <fullName evidence="4">Recombinase family protein</fullName>
    </submittedName>
</protein>
<dbReference type="PROSITE" id="PS51737">
    <property type="entry name" value="RECOMBINASE_DNA_BIND"/>
    <property type="match status" value="1"/>
</dbReference>
<dbReference type="InterPro" id="IPR025827">
    <property type="entry name" value="Zn_ribbon_recom_dom"/>
</dbReference>
<proteinExistence type="predicted"/>
<gene>
    <name evidence="4" type="ORF">ABVT11_16975</name>
</gene>
<dbReference type="InterPro" id="IPR011109">
    <property type="entry name" value="DNA_bind_recombinase_dom"/>
</dbReference>
<evidence type="ECO:0000313" key="4">
    <source>
        <dbReference type="EMBL" id="MET1491535.1"/>
    </source>
</evidence>
<evidence type="ECO:0000313" key="5">
    <source>
        <dbReference type="Proteomes" id="UP001548590"/>
    </source>
</evidence>
<dbReference type="InterPro" id="IPR050639">
    <property type="entry name" value="SSR_resolvase"/>
</dbReference>
<dbReference type="InterPro" id="IPR038109">
    <property type="entry name" value="DNA_bind_recomb_sf"/>
</dbReference>
<sequence length="554" mass="60980">MKAAIYTRYSTDKQRKTSTEDQRRNCEVFAVRERMVIAQCFSDEEISGTVRARPGYSAMLEAAEAGEFEVLLVDDLSRLARDATEQSLTLKRLKFLSIRVVGVSEGYDSDAPGEKIHAAVKGMLNELIVDNIRFQTKRGLEGRVLKGLSAGGRAYGYRSVPVIEKGQSAGYALVIEEAEARVIRRICTLFAEGNSPLKIAARLNEEGVPSPRGGTWARSAIHGDPKKGSGILNNVLYIGRYVWDRAHWVTNPMTGKRTRKPNDESSWLIVDVPELRIVPDELWQRVKARQARIADTSERKARESGPKARTGAGPKYLFSSLLTCAECGSNYVIVDQSRYGCARHKDRGPAACANGLKVERQVVEQGILDVLKARLLTPEALEAFRQSLTTQAEQYLDEARHREQTRQDKLSEVRRSIERLVDSIANGIDAALVCDKLNQLGKEQAALEQAHRQTTDCAPTAARVIEAALARYDEMIARLEDVLMTRVPQARELLRTLFGGAIVLAPMENGTLETKMAGIAAGLFPILALTPGLVSGSEINVVAGTGFEPVTFGL</sequence>
<dbReference type="Gene3D" id="3.40.50.1390">
    <property type="entry name" value="Resolvase, N-terminal catalytic domain"/>
    <property type="match status" value="1"/>
</dbReference>
<dbReference type="SMART" id="SM00857">
    <property type="entry name" value="Resolvase"/>
    <property type="match status" value="1"/>
</dbReference>
<dbReference type="PROSITE" id="PS51736">
    <property type="entry name" value="RECOMBINASES_3"/>
    <property type="match status" value="1"/>
</dbReference>
<dbReference type="Pfam" id="PF00239">
    <property type="entry name" value="Resolvase"/>
    <property type="match status" value="1"/>
</dbReference>
<accession>A0ABV2CUD7</accession>
<feature type="region of interest" description="Disordered" evidence="1">
    <location>
        <begin position="1"/>
        <end position="22"/>
    </location>
</feature>
<dbReference type="InterPro" id="IPR036162">
    <property type="entry name" value="Resolvase-like_N_sf"/>
</dbReference>
<evidence type="ECO:0000259" key="2">
    <source>
        <dbReference type="PROSITE" id="PS51736"/>
    </source>
</evidence>
<evidence type="ECO:0000259" key="3">
    <source>
        <dbReference type="PROSITE" id="PS51737"/>
    </source>
</evidence>
<dbReference type="EMBL" id="JBEWLZ010000012">
    <property type="protein sequence ID" value="MET1491535.1"/>
    <property type="molecule type" value="Genomic_DNA"/>
</dbReference>
<feature type="compositionally biased region" description="Basic and acidic residues" evidence="1">
    <location>
        <begin position="10"/>
        <end position="22"/>
    </location>
</feature>
<feature type="domain" description="Resolvase/invertase-type recombinase catalytic" evidence="2">
    <location>
        <begin position="2"/>
        <end position="147"/>
    </location>
</feature>
<dbReference type="RefSeq" id="WP_353978514.1">
    <property type="nucleotide sequence ID" value="NZ_JBEWLZ010000012.1"/>
</dbReference>
<name>A0ABV2CUD7_9RHOO</name>
<comment type="caution">
    <text evidence="4">The sequence shown here is derived from an EMBL/GenBank/DDBJ whole genome shotgun (WGS) entry which is preliminary data.</text>
</comment>
<reference evidence="4 5" key="1">
    <citation type="submission" date="2024-07" db="EMBL/GenBank/DDBJ databases">
        <title>Uliginosibacterium paludis KCTC:42655.</title>
        <authorList>
            <person name="Kim M.K."/>
        </authorList>
    </citation>
    <scope>NUCLEOTIDE SEQUENCE [LARGE SCALE GENOMIC DNA]</scope>
    <source>
        <strain evidence="4 5">KCTC 42655</strain>
    </source>
</reference>
<dbReference type="Proteomes" id="UP001548590">
    <property type="component" value="Unassembled WGS sequence"/>
</dbReference>
<keyword evidence="5" id="KW-1185">Reference proteome</keyword>
<organism evidence="4 5">
    <name type="scientific">Uliginosibacterium paludis</name>
    <dbReference type="NCBI Taxonomy" id="1615952"/>
    <lineage>
        <taxon>Bacteria</taxon>
        <taxon>Pseudomonadati</taxon>
        <taxon>Pseudomonadota</taxon>
        <taxon>Betaproteobacteria</taxon>
        <taxon>Rhodocyclales</taxon>
        <taxon>Zoogloeaceae</taxon>
        <taxon>Uliginosibacterium</taxon>
    </lineage>
</organism>
<evidence type="ECO:0000256" key="1">
    <source>
        <dbReference type="SAM" id="MobiDB-lite"/>
    </source>
</evidence>
<dbReference type="SUPFAM" id="SSF53041">
    <property type="entry name" value="Resolvase-like"/>
    <property type="match status" value="1"/>
</dbReference>
<dbReference type="Gene3D" id="3.90.1750.20">
    <property type="entry name" value="Putative Large Serine Recombinase, Chain B, Domain 2"/>
    <property type="match status" value="1"/>
</dbReference>
<dbReference type="PANTHER" id="PTHR30461:SF23">
    <property type="entry name" value="DNA RECOMBINASE-RELATED"/>
    <property type="match status" value="1"/>
</dbReference>
<dbReference type="InterPro" id="IPR006119">
    <property type="entry name" value="Resolv_N"/>
</dbReference>
<dbReference type="CDD" id="cd00338">
    <property type="entry name" value="Ser_Recombinase"/>
    <property type="match status" value="1"/>
</dbReference>
<dbReference type="Pfam" id="PF13408">
    <property type="entry name" value="Zn_ribbon_recom"/>
    <property type="match status" value="1"/>
</dbReference>
<dbReference type="Pfam" id="PF07508">
    <property type="entry name" value="Recombinase"/>
    <property type="match status" value="1"/>
</dbReference>